<keyword evidence="3 5" id="KW-1133">Transmembrane helix</keyword>
<feature type="transmembrane region" description="Helical" evidence="5">
    <location>
        <begin position="271"/>
        <end position="289"/>
    </location>
</feature>
<dbReference type="GO" id="GO:0005886">
    <property type="term" value="C:plasma membrane"/>
    <property type="evidence" value="ECO:0007669"/>
    <property type="project" value="UniProtKB-SubCell"/>
</dbReference>
<sequence>MQIYLPIAELPVSIFLVLGLGAAVGFISGMFGVGGGFLMTPLLIFIGIPAAVAVATESAQIAASSMTGAIAYWRRRALDFKLGSVLLAGGVLGTVLGVAFFNAMRRLGQLDLVITLSYITLLGSVGGLMFTESLRAMASARRGGPVKLRHGGQHPWYFGLPLRMRFHRSKLYVSIIPLVTLSTLIGFIGAVLGIGGGFLMVPALIYMFRVPTAVVVGTSLFQILFTMVAATMLHSATNQSVDIILAMLLVVGGVFGAQFGARAGQNIRGEHFRLLLALIVLAVGVRFASEIVLKPDELFSLGVTEIRR</sequence>
<evidence type="ECO:0000256" key="4">
    <source>
        <dbReference type="ARBA" id="ARBA00023136"/>
    </source>
</evidence>
<feature type="transmembrane region" description="Helical" evidence="5">
    <location>
        <begin position="12"/>
        <end position="38"/>
    </location>
</feature>
<dbReference type="PANTHER" id="PTHR43701">
    <property type="entry name" value="MEMBRANE TRANSPORTER PROTEIN MJ0441-RELATED"/>
    <property type="match status" value="1"/>
</dbReference>
<dbReference type="InterPro" id="IPR002781">
    <property type="entry name" value="TM_pro_TauE-like"/>
</dbReference>
<evidence type="ECO:0000256" key="1">
    <source>
        <dbReference type="ARBA" id="ARBA00004141"/>
    </source>
</evidence>
<name>A0AAU7JHD7_9HYPH</name>
<keyword evidence="4 5" id="KW-0472">Membrane</keyword>
<dbReference type="InterPro" id="IPR051598">
    <property type="entry name" value="TSUP/Inactive_protease-like"/>
</dbReference>
<dbReference type="AlphaFoldDB" id="A0AAU7JHD7"/>
<dbReference type="EMBL" id="CP157484">
    <property type="protein sequence ID" value="XBO39544.1"/>
    <property type="molecule type" value="Genomic_DNA"/>
</dbReference>
<feature type="transmembrane region" description="Helical" evidence="5">
    <location>
        <begin position="85"/>
        <end position="104"/>
    </location>
</feature>
<feature type="transmembrane region" description="Helical" evidence="5">
    <location>
        <begin position="171"/>
        <end position="201"/>
    </location>
</feature>
<evidence type="ECO:0000256" key="2">
    <source>
        <dbReference type="ARBA" id="ARBA00022692"/>
    </source>
</evidence>
<comment type="similarity">
    <text evidence="5">Belongs to the 4-toluene sulfonate uptake permease (TSUP) (TC 2.A.102) family.</text>
</comment>
<dbReference type="Pfam" id="PF01925">
    <property type="entry name" value="TauE"/>
    <property type="match status" value="1"/>
</dbReference>
<evidence type="ECO:0000313" key="6">
    <source>
        <dbReference type="EMBL" id="XBO39544.1"/>
    </source>
</evidence>
<keyword evidence="2 5" id="KW-0812">Transmembrane</keyword>
<feature type="transmembrane region" description="Helical" evidence="5">
    <location>
        <begin position="110"/>
        <end position="131"/>
    </location>
</feature>
<feature type="transmembrane region" description="Helical" evidence="5">
    <location>
        <begin position="240"/>
        <end position="259"/>
    </location>
</feature>
<dbReference type="PANTHER" id="PTHR43701:SF12">
    <property type="entry name" value="MEMBRANE TRANSPORTER PROTEIN YTNM-RELATED"/>
    <property type="match status" value="1"/>
</dbReference>
<reference evidence="6" key="1">
    <citation type="submission" date="2024-05" db="EMBL/GenBank/DDBJ databases">
        <authorList>
            <person name="Kim S."/>
            <person name="Heo J."/>
            <person name="Choi H."/>
            <person name="Choi Y."/>
            <person name="Kwon S.-W."/>
            <person name="Kim Y."/>
        </authorList>
    </citation>
    <scope>NUCLEOTIDE SEQUENCE</scope>
    <source>
        <strain evidence="6">KACC 23698</strain>
    </source>
</reference>
<accession>A0AAU7JHD7</accession>
<comment type="subcellular location">
    <subcellularLocation>
        <location evidence="5">Cell membrane</location>
        <topology evidence="5">Multi-pass membrane protein</topology>
    </subcellularLocation>
    <subcellularLocation>
        <location evidence="1">Membrane</location>
        <topology evidence="1">Multi-pass membrane protein</topology>
    </subcellularLocation>
</comment>
<proteinExistence type="inferred from homology"/>
<evidence type="ECO:0000256" key="3">
    <source>
        <dbReference type="ARBA" id="ARBA00022989"/>
    </source>
</evidence>
<feature type="transmembrane region" description="Helical" evidence="5">
    <location>
        <begin position="44"/>
        <end position="73"/>
    </location>
</feature>
<keyword evidence="5" id="KW-1003">Cell membrane</keyword>
<gene>
    <name evidence="6" type="ORF">ABEG18_01805</name>
</gene>
<protein>
    <recommendedName>
        <fullName evidence="5">Probable membrane transporter protein</fullName>
    </recommendedName>
</protein>
<organism evidence="6">
    <name type="scientific">Alsobacter sp. KACC 23698</name>
    <dbReference type="NCBI Taxonomy" id="3149229"/>
    <lineage>
        <taxon>Bacteria</taxon>
        <taxon>Pseudomonadati</taxon>
        <taxon>Pseudomonadota</taxon>
        <taxon>Alphaproteobacteria</taxon>
        <taxon>Hyphomicrobiales</taxon>
        <taxon>Alsobacteraceae</taxon>
        <taxon>Alsobacter</taxon>
    </lineage>
</organism>
<dbReference type="RefSeq" id="WP_406856389.1">
    <property type="nucleotide sequence ID" value="NZ_CP157484.1"/>
</dbReference>
<evidence type="ECO:0000256" key="5">
    <source>
        <dbReference type="RuleBase" id="RU363041"/>
    </source>
</evidence>
<feature type="transmembrane region" description="Helical" evidence="5">
    <location>
        <begin position="213"/>
        <end position="233"/>
    </location>
</feature>